<evidence type="ECO:0000313" key="1">
    <source>
        <dbReference type="EMBL" id="SER38252.1"/>
    </source>
</evidence>
<evidence type="ECO:0000313" key="2">
    <source>
        <dbReference type="Proteomes" id="UP000198504"/>
    </source>
</evidence>
<dbReference type="Proteomes" id="UP000198504">
    <property type="component" value="Unassembled WGS sequence"/>
</dbReference>
<accession>A0A1H9NQS1</accession>
<dbReference type="RefSeq" id="WP_091187159.1">
    <property type="nucleotide sequence ID" value="NZ_FOFA01000019.1"/>
</dbReference>
<dbReference type="EMBL" id="FOFA01000019">
    <property type="protein sequence ID" value="SER38252.1"/>
    <property type="molecule type" value="Genomic_DNA"/>
</dbReference>
<reference evidence="2" key="1">
    <citation type="submission" date="2016-10" db="EMBL/GenBank/DDBJ databases">
        <authorList>
            <person name="Varghese N."/>
            <person name="Submissions S."/>
        </authorList>
    </citation>
    <scope>NUCLEOTIDE SEQUENCE [LARGE SCALE GENOMIC DNA]</scope>
    <source>
        <strain evidence="2">CGMCC 4.6856</strain>
    </source>
</reference>
<sequence>MGLFDKLFRRQSDDDEGEDAVITLDLDVRRPQLLRLEQALDSLSRAMRDVSTVDNPGWRGRINEYSRLAGDAMVMRKGTPTREGVLDLVFEVRPVFTGPPPADLEVLVPLQDEVMQAAEDLRTLRPGEKA</sequence>
<name>A0A1H9NQS1_9ACTN</name>
<proteinExistence type="predicted"/>
<dbReference type="OrthoDB" id="3826114at2"/>
<gene>
    <name evidence="1" type="ORF">SAMN05421756_1196</name>
</gene>
<keyword evidence="2" id="KW-1185">Reference proteome</keyword>
<dbReference type="AlphaFoldDB" id="A0A1H9NQS1"/>
<protein>
    <submittedName>
        <fullName evidence="1">Uncharacterized protein</fullName>
    </submittedName>
</protein>
<organism evidence="1 2">
    <name type="scientific">Microlunatus flavus</name>
    <dbReference type="NCBI Taxonomy" id="1036181"/>
    <lineage>
        <taxon>Bacteria</taxon>
        <taxon>Bacillati</taxon>
        <taxon>Actinomycetota</taxon>
        <taxon>Actinomycetes</taxon>
        <taxon>Propionibacteriales</taxon>
        <taxon>Propionibacteriaceae</taxon>
        <taxon>Microlunatus</taxon>
    </lineage>
</organism>